<reference evidence="2 3" key="1">
    <citation type="submission" date="2024-09" db="EMBL/GenBank/DDBJ databases">
        <authorList>
            <person name="Sun Q."/>
            <person name="Mori K."/>
        </authorList>
    </citation>
    <scope>NUCLEOTIDE SEQUENCE [LARGE SCALE GENOMIC DNA]</scope>
    <source>
        <strain evidence="2 3">CCM 7765</strain>
    </source>
</reference>
<dbReference type="Gene3D" id="3.40.50.150">
    <property type="entry name" value="Vaccinia Virus protein VP39"/>
    <property type="match status" value="1"/>
</dbReference>
<dbReference type="InterPro" id="IPR041698">
    <property type="entry name" value="Methyltransf_25"/>
</dbReference>
<dbReference type="EMBL" id="JBHLWO010000002">
    <property type="protein sequence ID" value="MFC0318454.1"/>
    <property type="molecule type" value="Genomic_DNA"/>
</dbReference>
<keyword evidence="2" id="KW-0489">Methyltransferase</keyword>
<organism evidence="2 3">
    <name type="scientific">Olivibacter oleidegradans</name>
    <dbReference type="NCBI Taxonomy" id="760123"/>
    <lineage>
        <taxon>Bacteria</taxon>
        <taxon>Pseudomonadati</taxon>
        <taxon>Bacteroidota</taxon>
        <taxon>Sphingobacteriia</taxon>
        <taxon>Sphingobacteriales</taxon>
        <taxon>Sphingobacteriaceae</taxon>
        <taxon>Olivibacter</taxon>
    </lineage>
</organism>
<evidence type="ECO:0000259" key="1">
    <source>
        <dbReference type="Pfam" id="PF13649"/>
    </source>
</evidence>
<sequence>MEQELIQTIVDFFKNNERQGPGCEEATLKALGLVSESHYFEHILDIGCGTGAQTMTLARKTNAQIFAVDLLAEFLDVLTERATRWGLQDRIAVHKTSMDDLPFPRNFFDMIWSEGAIYHIGFERGLKQWGTLLKRRGYLVASEISWTSNERPQYLTDYWMASYPEIDLISNKMKLIEDCGYIPVGCFTLPNAGWDNYYHPIIKQVALSIAQPINDSTKKSFMETIIDELIIYQRYREFYNYVFYVMQKK</sequence>
<comment type="caution">
    <text evidence="2">The sequence shown here is derived from an EMBL/GenBank/DDBJ whole genome shotgun (WGS) entry which is preliminary data.</text>
</comment>
<evidence type="ECO:0000313" key="3">
    <source>
        <dbReference type="Proteomes" id="UP001589774"/>
    </source>
</evidence>
<dbReference type="InterPro" id="IPR050723">
    <property type="entry name" value="CFA/CMAS"/>
</dbReference>
<dbReference type="InterPro" id="IPR029063">
    <property type="entry name" value="SAM-dependent_MTases_sf"/>
</dbReference>
<gene>
    <name evidence="2" type="ORF">ACFFI0_09045</name>
</gene>
<dbReference type="SUPFAM" id="SSF53335">
    <property type="entry name" value="S-adenosyl-L-methionine-dependent methyltransferases"/>
    <property type="match status" value="1"/>
</dbReference>
<evidence type="ECO:0000313" key="2">
    <source>
        <dbReference type="EMBL" id="MFC0318454.1"/>
    </source>
</evidence>
<protein>
    <submittedName>
        <fullName evidence="2">SAM-dependent methyltransferase</fullName>
        <ecNumber evidence="2">2.1.1.-</ecNumber>
    </submittedName>
</protein>
<feature type="domain" description="Methyltransferase" evidence="1">
    <location>
        <begin position="43"/>
        <end position="137"/>
    </location>
</feature>
<accession>A0ABV6HHU1</accession>
<name>A0ABV6HHU1_9SPHI</name>
<dbReference type="PANTHER" id="PTHR43667">
    <property type="entry name" value="CYCLOPROPANE-FATTY-ACYL-PHOSPHOLIPID SYNTHASE"/>
    <property type="match status" value="1"/>
</dbReference>
<dbReference type="Proteomes" id="UP001589774">
    <property type="component" value="Unassembled WGS sequence"/>
</dbReference>
<dbReference type="PANTHER" id="PTHR43667:SF2">
    <property type="entry name" value="FATTY ACID C-METHYL TRANSFERASE"/>
    <property type="match status" value="1"/>
</dbReference>
<dbReference type="GO" id="GO:0008168">
    <property type="term" value="F:methyltransferase activity"/>
    <property type="evidence" value="ECO:0007669"/>
    <property type="project" value="UniProtKB-KW"/>
</dbReference>
<dbReference type="Pfam" id="PF13649">
    <property type="entry name" value="Methyltransf_25"/>
    <property type="match status" value="1"/>
</dbReference>
<dbReference type="RefSeq" id="WP_013666003.1">
    <property type="nucleotide sequence ID" value="NZ_JBHLWO010000002.1"/>
</dbReference>
<keyword evidence="3" id="KW-1185">Reference proteome</keyword>
<dbReference type="EC" id="2.1.1.-" evidence="2"/>
<proteinExistence type="predicted"/>
<dbReference type="CDD" id="cd02440">
    <property type="entry name" value="AdoMet_MTases"/>
    <property type="match status" value="1"/>
</dbReference>
<dbReference type="GO" id="GO:0032259">
    <property type="term" value="P:methylation"/>
    <property type="evidence" value="ECO:0007669"/>
    <property type="project" value="UniProtKB-KW"/>
</dbReference>
<keyword evidence="2" id="KW-0808">Transferase</keyword>